<organism evidence="2 3">
    <name type="scientific">Entotheonella factor</name>
    <dbReference type="NCBI Taxonomy" id="1429438"/>
    <lineage>
        <taxon>Bacteria</taxon>
        <taxon>Pseudomonadati</taxon>
        <taxon>Nitrospinota/Tectimicrobiota group</taxon>
        <taxon>Candidatus Tectimicrobiota</taxon>
        <taxon>Candidatus Entotheonellia</taxon>
        <taxon>Candidatus Entotheonellales</taxon>
        <taxon>Candidatus Entotheonellaceae</taxon>
        <taxon>Candidatus Entotheonella</taxon>
    </lineage>
</organism>
<keyword evidence="3" id="KW-1185">Reference proteome</keyword>
<name>W4LAT5_ENTF1</name>
<keyword evidence="1" id="KW-1133">Transmembrane helix</keyword>
<reference evidence="2 3" key="1">
    <citation type="journal article" date="2014" name="Nature">
        <title>An environmental bacterial taxon with a large and distinct metabolic repertoire.</title>
        <authorList>
            <person name="Wilson M.C."/>
            <person name="Mori T."/>
            <person name="Ruckert C."/>
            <person name="Uria A.R."/>
            <person name="Helf M.J."/>
            <person name="Takada K."/>
            <person name="Gernert C."/>
            <person name="Steffens U.A."/>
            <person name="Heycke N."/>
            <person name="Schmitt S."/>
            <person name="Rinke C."/>
            <person name="Helfrich E.J."/>
            <person name="Brachmann A.O."/>
            <person name="Gurgui C."/>
            <person name="Wakimoto T."/>
            <person name="Kracht M."/>
            <person name="Crusemann M."/>
            <person name="Hentschel U."/>
            <person name="Abe I."/>
            <person name="Matsunaga S."/>
            <person name="Kalinowski J."/>
            <person name="Takeyama H."/>
            <person name="Piel J."/>
        </authorList>
    </citation>
    <scope>NUCLEOTIDE SEQUENCE [LARGE SCALE GENOMIC DNA]</scope>
    <source>
        <strain evidence="3">TSY1</strain>
    </source>
</reference>
<accession>W4LAT5</accession>
<dbReference type="HOGENOM" id="CLU_2272266_0_0_7"/>
<sequence length="102" mass="11397">MKPNQKSRRTWSLKTLIEILPVIIALTALFSYTTIRNVTTVDLVTPLSQVLAHMPVWVAVLMGLIAVSGILGMIWLMYIFCRAPVAPHGGHETNTRSKENPR</sequence>
<protein>
    <submittedName>
        <fullName evidence="2">Uncharacterized protein</fullName>
    </submittedName>
</protein>
<keyword evidence="1" id="KW-0472">Membrane</keyword>
<evidence type="ECO:0000313" key="3">
    <source>
        <dbReference type="Proteomes" id="UP000019141"/>
    </source>
</evidence>
<proteinExistence type="predicted"/>
<evidence type="ECO:0000313" key="2">
    <source>
        <dbReference type="EMBL" id="ETW94805.1"/>
    </source>
</evidence>
<evidence type="ECO:0000256" key="1">
    <source>
        <dbReference type="SAM" id="Phobius"/>
    </source>
</evidence>
<feature type="transmembrane region" description="Helical" evidence="1">
    <location>
        <begin position="55"/>
        <end position="80"/>
    </location>
</feature>
<dbReference type="AlphaFoldDB" id="W4LAT5"/>
<dbReference type="EMBL" id="AZHW01001003">
    <property type="protein sequence ID" value="ETW94805.1"/>
    <property type="molecule type" value="Genomic_DNA"/>
</dbReference>
<comment type="caution">
    <text evidence="2">The sequence shown here is derived from an EMBL/GenBank/DDBJ whole genome shotgun (WGS) entry which is preliminary data.</text>
</comment>
<gene>
    <name evidence="2" type="ORF">ETSY1_33280</name>
</gene>
<dbReference type="Proteomes" id="UP000019141">
    <property type="component" value="Unassembled WGS sequence"/>
</dbReference>
<keyword evidence="1" id="KW-0812">Transmembrane</keyword>
<feature type="transmembrane region" description="Helical" evidence="1">
    <location>
        <begin position="12"/>
        <end position="35"/>
    </location>
</feature>